<protein>
    <submittedName>
        <fullName evidence="2">Uncharacterized protein</fullName>
    </submittedName>
</protein>
<gene>
    <name evidence="2" type="ORF">DWU99_16965</name>
</gene>
<keyword evidence="3" id="KW-1185">Reference proteome</keyword>
<dbReference type="Proteomes" id="UP000255334">
    <property type="component" value="Unassembled WGS sequence"/>
</dbReference>
<feature type="transmembrane region" description="Helical" evidence="1">
    <location>
        <begin position="45"/>
        <end position="63"/>
    </location>
</feature>
<sequence length="128" mass="13240">MPKVKVHTLTKIFSSLLGACIALLGVIWVFIAVSGAVKAGPVSGYAAGAGFLLVAAPLLAFPFSARIAKSLLVLAMFALAFGMLWLAFQPSLPINHPALVQAAAIVFGITVLARVGLALRRKRSALGS</sequence>
<keyword evidence="1" id="KW-1133">Transmembrane helix</keyword>
<feature type="transmembrane region" description="Helical" evidence="1">
    <location>
        <begin position="12"/>
        <end position="33"/>
    </location>
</feature>
<keyword evidence="1" id="KW-0812">Transmembrane</keyword>
<evidence type="ECO:0000256" key="1">
    <source>
        <dbReference type="SAM" id="Phobius"/>
    </source>
</evidence>
<dbReference type="AlphaFoldDB" id="A0A370WYZ4"/>
<evidence type="ECO:0000313" key="3">
    <source>
        <dbReference type="Proteomes" id="UP000255334"/>
    </source>
</evidence>
<reference evidence="2 3" key="1">
    <citation type="submission" date="2018-07" db="EMBL/GenBank/DDBJ databases">
        <title>Dyella monticola sp. nov. and Dyella psychrodurans sp. nov. isolated from monsoon evergreen broad-leaved forest soil of Dinghu Mountain, China.</title>
        <authorList>
            <person name="Gao Z."/>
            <person name="Qiu L."/>
        </authorList>
    </citation>
    <scope>NUCLEOTIDE SEQUENCE [LARGE SCALE GENOMIC DNA]</scope>
    <source>
        <strain evidence="2 3">4MSK11</strain>
    </source>
</reference>
<accession>A0A370WYZ4</accession>
<evidence type="ECO:0000313" key="2">
    <source>
        <dbReference type="EMBL" id="RDS81369.1"/>
    </source>
</evidence>
<feature type="transmembrane region" description="Helical" evidence="1">
    <location>
        <begin position="70"/>
        <end position="88"/>
    </location>
</feature>
<comment type="caution">
    <text evidence="2">The sequence shown here is derived from an EMBL/GenBank/DDBJ whole genome shotgun (WGS) entry which is preliminary data.</text>
</comment>
<keyword evidence="1" id="KW-0472">Membrane</keyword>
<dbReference type="EMBL" id="QRBF01000007">
    <property type="protein sequence ID" value="RDS81369.1"/>
    <property type="molecule type" value="Genomic_DNA"/>
</dbReference>
<organism evidence="2 3">
    <name type="scientific">Dyella psychrodurans</name>
    <dbReference type="NCBI Taxonomy" id="1927960"/>
    <lineage>
        <taxon>Bacteria</taxon>
        <taxon>Pseudomonadati</taxon>
        <taxon>Pseudomonadota</taxon>
        <taxon>Gammaproteobacteria</taxon>
        <taxon>Lysobacterales</taxon>
        <taxon>Rhodanobacteraceae</taxon>
        <taxon>Dyella</taxon>
    </lineage>
</organism>
<feature type="transmembrane region" description="Helical" evidence="1">
    <location>
        <begin position="100"/>
        <end position="119"/>
    </location>
</feature>
<proteinExistence type="predicted"/>
<name>A0A370WYZ4_9GAMM</name>